<sequence length="164" mass="18072">MQYRWSYAADQDTHQWVMKRNCAMSPRQLGCWFGSLAAVSLLLAVFFAAKGAWLVVPFTLIEIAALGVAFVWWSRHATDYERIVVGSGMLRVETSSGERLSRVEHRPAWVRVEYGGARRDPIRIVSSGKAIEVGGLVPDDRRAALAKELRGVLASHCAAGGVQS</sequence>
<dbReference type="AlphaFoldDB" id="A0A5C8NVY7"/>
<keyword evidence="1" id="KW-0472">Membrane</keyword>
<keyword evidence="3" id="KW-1185">Reference proteome</keyword>
<evidence type="ECO:0000256" key="1">
    <source>
        <dbReference type="SAM" id="Phobius"/>
    </source>
</evidence>
<organism evidence="2 3">
    <name type="scientific">Zeimonas arvi</name>
    <dbReference type="NCBI Taxonomy" id="2498847"/>
    <lineage>
        <taxon>Bacteria</taxon>
        <taxon>Pseudomonadati</taxon>
        <taxon>Pseudomonadota</taxon>
        <taxon>Betaproteobacteria</taxon>
        <taxon>Burkholderiales</taxon>
        <taxon>Burkholderiaceae</taxon>
        <taxon>Zeimonas</taxon>
    </lineage>
</organism>
<dbReference type="EMBL" id="VDUY01000004">
    <property type="protein sequence ID" value="TXL65407.1"/>
    <property type="molecule type" value="Genomic_DNA"/>
</dbReference>
<keyword evidence="1" id="KW-0812">Transmembrane</keyword>
<evidence type="ECO:0000313" key="2">
    <source>
        <dbReference type="EMBL" id="TXL65407.1"/>
    </source>
</evidence>
<dbReference type="OrthoDB" id="9091577at2"/>
<comment type="caution">
    <text evidence="2">The sequence shown here is derived from an EMBL/GenBank/DDBJ whole genome shotgun (WGS) entry which is preliminary data.</text>
</comment>
<feature type="transmembrane region" description="Helical" evidence="1">
    <location>
        <begin position="54"/>
        <end position="73"/>
    </location>
</feature>
<name>A0A5C8NVY7_9BURK</name>
<protein>
    <submittedName>
        <fullName evidence="2">DUF2244 domain-containing protein</fullName>
    </submittedName>
</protein>
<accession>A0A5C8NVY7</accession>
<feature type="transmembrane region" description="Helical" evidence="1">
    <location>
        <begin position="29"/>
        <end position="48"/>
    </location>
</feature>
<keyword evidence="1" id="KW-1133">Transmembrane helix</keyword>
<gene>
    <name evidence="2" type="ORF">FHP08_11530</name>
</gene>
<dbReference type="InterPro" id="IPR019253">
    <property type="entry name" value="DUF2244_TM"/>
</dbReference>
<proteinExistence type="predicted"/>
<dbReference type="Proteomes" id="UP000321548">
    <property type="component" value="Unassembled WGS sequence"/>
</dbReference>
<reference evidence="2 3" key="1">
    <citation type="submission" date="2019-06" db="EMBL/GenBank/DDBJ databases">
        <title>Quisquiliibacterium sp. nov., isolated from a maize field.</title>
        <authorList>
            <person name="Lin S.-Y."/>
            <person name="Tsai C.-F."/>
            <person name="Young C.-C."/>
        </authorList>
    </citation>
    <scope>NUCLEOTIDE SEQUENCE [LARGE SCALE GENOMIC DNA]</scope>
    <source>
        <strain evidence="2 3">CC-CFT501</strain>
    </source>
</reference>
<dbReference type="Pfam" id="PF10003">
    <property type="entry name" value="DUF2244"/>
    <property type="match status" value="1"/>
</dbReference>
<evidence type="ECO:0000313" key="3">
    <source>
        <dbReference type="Proteomes" id="UP000321548"/>
    </source>
</evidence>
<dbReference type="RefSeq" id="WP_147704602.1">
    <property type="nucleotide sequence ID" value="NZ_VDUY01000004.1"/>
</dbReference>